<reference evidence="2 3" key="1">
    <citation type="submission" date="2013-08" db="EMBL/GenBank/DDBJ databases">
        <authorList>
            <person name="Weinstock G."/>
            <person name="Sodergren E."/>
            <person name="Wylie T."/>
            <person name="Fulton L."/>
            <person name="Fulton R."/>
            <person name="Fronick C."/>
            <person name="O'Laughlin M."/>
            <person name="Godfrey J."/>
            <person name="Miner T."/>
            <person name="Herter B."/>
            <person name="Appelbaum E."/>
            <person name="Cordes M."/>
            <person name="Lek S."/>
            <person name="Wollam A."/>
            <person name="Pepin K.H."/>
            <person name="Palsikar V.B."/>
            <person name="Mitreva M."/>
            <person name="Wilson R.K."/>
        </authorList>
    </citation>
    <scope>NUCLEOTIDE SEQUENCE [LARGE SCALE GENOMIC DNA]</scope>
    <source>
        <strain evidence="2 3">ATCC 14665</strain>
    </source>
</reference>
<evidence type="ECO:0000313" key="2">
    <source>
        <dbReference type="EMBL" id="ERK68122.1"/>
    </source>
</evidence>
<evidence type="ECO:0000256" key="1">
    <source>
        <dbReference type="SAM" id="MobiDB-lite"/>
    </source>
</evidence>
<accession>U2T056</accession>
<protein>
    <submittedName>
        <fullName evidence="2">Uncharacterized protein</fullName>
    </submittedName>
</protein>
<feature type="compositionally biased region" description="Polar residues" evidence="1">
    <location>
        <begin position="38"/>
        <end position="56"/>
    </location>
</feature>
<name>U2T056_LEIAQ</name>
<proteinExistence type="predicted"/>
<evidence type="ECO:0000313" key="3">
    <source>
        <dbReference type="Proteomes" id="UP000016605"/>
    </source>
</evidence>
<dbReference type="EMBL" id="AWVQ01000839">
    <property type="protein sequence ID" value="ERK68122.1"/>
    <property type="molecule type" value="Genomic_DNA"/>
</dbReference>
<organism evidence="2 3">
    <name type="scientific">Leifsonia aquatica ATCC 14665</name>
    <dbReference type="NCBI Taxonomy" id="1358026"/>
    <lineage>
        <taxon>Bacteria</taxon>
        <taxon>Bacillati</taxon>
        <taxon>Actinomycetota</taxon>
        <taxon>Actinomycetes</taxon>
        <taxon>Micrococcales</taxon>
        <taxon>Microbacteriaceae</taxon>
        <taxon>Leifsonia</taxon>
    </lineage>
</organism>
<sequence>MCWWDIGVPYVELVRSVSGFGAAARKAGPGERSDSDNRSASQANPSEPSTDSIVSNRAFPSSSFFAHRSRRIR</sequence>
<dbReference type="Proteomes" id="UP000016605">
    <property type="component" value="Unassembled WGS sequence"/>
</dbReference>
<gene>
    <name evidence="2" type="ORF">N136_04597</name>
</gene>
<dbReference type="AlphaFoldDB" id="U2T056"/>
<dbReference type="HOGENOM" id="CLU_2700226_0_0_11"/>
<feature type="region of interest" description="Disordered" evidence="1">
    <location>
        <begin position="24"/>
        <end position="56"/>
    </location>
</feature>
<comment type="caution">
    <text evidence="2">The sequence shown here is derived from an EMBL/GenBank/DDBJ whole genome shotgun (WGS) entry which is preliminary data.</text>
</comment>
<feature type="compositionally biased region" description="Basic and acidic residues" evidence="1">
    <location>
        <begin position="28"/>
        <end position="37"/>
    </location>
</feature>